<dbReference type="Proteomes" id="UP000549250">
    <property type="component" value="Unassembled WGS sequence"/>
</dbReference>
<dbReference type="HAMAP" id="MF_00099">
    <property type="entry name" value="CheB_chemtxs"/>
    <property type="match status" value="1"/>
</dbReference>
<dbReference type="Pfam" id="PF01339">
    <property type="entry name" value="CheB_methylest"/>
    <property type="match status" value="1"/>
</dbReference>
<dbReference type="PIRSF" id="PIRSF000876">
    <property type="entry name" value="RR_chemtxs_CheB"/>
    <property type="match status" value="1"/>
</dbReference>
<dbReference type="InterPro" id="IPR008248">
    <property type="entry name" value="CheB-like"/>
</dbReference>
<dbReference type="SUPFAM" id="SSF52738">
    <property type="entry name" value="Methylesterase CheB, C-terminal domain"/>
    <property type="match status" value="1"/>
</dbReference>
<dbReference type="Gene3D" id="3.40.50.180">
    <property type="entry name" value="Methylesterase CheB, C-terminal domain"/>
    <property type="match status" value="1"/>
</dbReference>
<dbReference type="PANTHER" id="PTHR42872">
    <property type="entry name" value="PROTEIN-GLUTAMATE METHYLESTERASE/PROTEIN-GLUTAMINE GLUTAMINASE"/>
    <property type="match status" value="1"/>
</dbReference>
<evidence type="ECO:0000256" key="5">
    <source>
        <dbReference type="ARBA" id="ARBA00048267"/>
    </source>
</evidence>
<dbReference type="GO" id="GO:0008984">
    <property type="term" value="F:protein-glutamate methylesterase activity"/>
    <property type="evidence" value="ECO:0007669"/>
    <property type="project" value="UniProtKB-UniRule"/>
</dbReference>
<evidence type="ECO:0000313" key="11">
    <source>
        <dbReference type="EMBL" id="MBB3101817.1"/>
    </source>
</evidence>
<dbReference type="EC" id="3.5.1.44" evidence="6"/>
<evidence type="ECO:0000259" key="10">
    <source>
        <dbReference type="PROSITE" id="PS50122"/>
    </source>
</evidence>
<comment type="caution">
    <text evidence="11">The sequence shown here is derived from an EMBL/GenBank/DDBJ whole genome shotgun (WGS) entry which is preliminary data.</text>
</comment>
<comment type="function">
    <text evidence="6">Involved in chemotaxis. Part of a chemotaxis signal transduction system that modulates chemotaxis in response to various stimuli. Catalyzes the demethylation of specific methylglutamate residues introduced into the chemoreceptors (methyl-accepting chemotaxis proteins or MCP) by CheR. Also mediates the irreversible deamidation of specific glutamine residues to glutamic acid.</text>
</comment>
<dbReference type="CDD" id="cd16432">
    <property type="entry name" value="CheB_Rec"/>
    <property type="match status" value="1"/>
</dbReference>
<dbReference type="GO" id="GO:0050568">
    <property type="term" value="F:protein-glutamine glutaminase activity"/>
    <property type="evidence" value="ECO:0007669"/>
    <property type="project" value="UniProtKB-UniRule"/>
</dbReference>
<dbReference type="CDD" id="cd17541">
    <property type="entry name" value="REC_CheB-like"/>
    <property type="match status" value="1"/>
</dbReference>
<keyword evidence="1 6" id="KW-0963">Cytoplasm</keyword>
<dbReference type="EC" id="3.1.1.61" evidence="6"/>
<evidence type="ECO:0000256" key="6">
    <source>
        <dbReference type="HAMAP-Rule" id="MF_00099"/>
    </source>
</evidence>
<keyword evidence="3 6" id="KW-0597">Phosphoprotein</keyword>
<comment type="subcellular location">
    <subcellularLocation>
        <location evidence="6">Cytoplasm</location>
    </subcellularLocation>
</comment>
<dbReference type="GO" id="GO:0006935">
    <property type="term" value="P:chemotaxis"/>
    <property type="evidence" value="ECO:0007669"/>
    <property type="project" value="UniProtKB-UniRule"/>
</dbReference>
<dbReference type="SMART" id="SM00448">
    <property type="entry name" value="REC"/>
    <property type="match status" value="1"/>
</dbReference>
<dbReference type="FunFam" id="3.40.50.2300:FF:000077">
    <property type="entry name" value="Chemotaxis response regulator"/>
    <property type="match status" value="1"/>
</dbReference>
<dbReference type="PROSITE" id="PS50110">
    <property type="entry name" value="RESPONSE_REGULATORY"/>
    <property type="match status" value="1"/>
</dbReference>
<comment type="catalytic activity">
    <reaction evidence="6">
        <text>L-glutaminyl-[protein] + H2O = L-glutamyl-[protein] + NH4(+)</text>
        <dbReference type="Rhea" id="RHEA:16441"/>
        <dbReference type="Rhea" id="RHEA-COMP:10207"/>
        <dbReference type="Rhea" id="RHEA-COMP:10208"/>
        <dbReference type="ChEBI" id="CHEBI:15377"/>
        <dbReference type="ChEBI" id="CHEBI:28938"/>
        <dbReference type="ChEBI" id="CHEBI:29973"/>
        <dbReference type="ChEBI" id="CHEBI:30011"/>
        <dbReference type="EC" id="3.5.1.44"/>
    </reaction>
</comment>
<keyword evidence="2 6" id="KW-0145">Chemotaxis</keyword>
<evidence type="ECO:0000313" key="12">
    <source>
        <dbReference type="Proteomes" id="UP000549250"/>
    </source>
</evidence>
<name>A0A839SWQ2_AZOMA</name>
<dbReference type="SUPFAM" id="SSF52172">
    <property type="entry name" value="CheY-like"/>
    <property type="match status" value="1"/>
</dbReference>
<reference evidence="11 12" key="1">
    <citation type="submission" date="2020-08" db="EMBL/GenBank/DDBJ databases">
        <title>Genomic Encyclopedia of Type Strains, Phase III (KMG-III): the genomes of soil and plant-associated and newly described type strains.</title>
        <authorList>
            <person name="Whitman W."/>
        </authorList>
    </citation>
    <scope>NUCLEOTIDE SEQUENCE [LARGE SCALE GENOMIC DNA]</scope>
    <source>
        <strain evidence="11 12">CECT 4462</strain>
    </source>
</reference>
<evidence type="ECO:0000256" key="1">
    <source>
        <dbReference type="ARBA" id="ARBA00022490"/>
    </source>
</evidence>
<dbReference type="Gene3D" id="3.40.50.2300">
    <property type="match status" value="1"/>
</dbReference>
<comment type="catalytic activity">
    <reaction evidence="5 6">
        <text>[protein]-L-glutamate 5-O-methyl ester + H2O = L-glutamyl-[protein] + methanol + H(+)</text>
        <dbReference type="Rhea" id="RHEA:23236"/>
        <dbReference type="Rhea" id="RHEA-COMP:10208"/>
        <dbReference type="Rhea" id="RHEA-COMP:10311"/>
        <dbReference type="ChEBI" id="CHEBI:15377"/>
        <dbReference type="ChEBI" id="CHEBI:15378"/>
        <dbReference type="ChEBI" id="CHEBI:17790"/>
        <dbReference type="ChEBI" id="CHEBI:29973"/>
        <dbReference type="ChEBI" id="CHEBI:82795"/>
        <dbReference type="EC" id="3.1.1.61"/>
    </reaction>
</comment>
<evidence type="ECO:0000256" key="4">
    <source>
        <dbReference type="ARBA" id="ARBA00022801"/>
    </source>
</evidence>
<comment type="domain">
    <text evidence="6">Contains a C-terminal catalytic domain, and an N-terminal region which modulates catalytic activity.</text>
</comment>
<keyword evidence="4 6" id="KW-0378">Hydrolase</keyword>
<protein>
    <recommendedName>
        <fullName evidence="6">Protein-glutamate methylesterase/protein-glutamine glutaminase</fullName>
        <ecNumber evidence="6">3.1.1.61</ecNumber>
        <ecNumber evidence="6">3.5.1.44</ecNumber>
    </recommendedName>
</protein>
<dbReference type="InterPro" id="IPR000673">
    <property type="entry name" value="Sig_transdc_resp-reg_Me-estase"/>
</dbReference>
<dbReference type="InterPro" id="IPR001789">
    <property type="entry name" value="Sig_transdc_resp-reg_receiver"/>
</dbReference>
<feature type="domain" description="Response regulatory" evidence="9">
    <location>
        <begin position="4"/>
        <end position="121"/>
    </location>
</feature>
<proteinExistence type="inferred from homology"/>
<dbReference type="RefSeq" id="WP_183164808.1">
    <property type="nucleotide sequence ID" value="NZ_JACHXI010000001.1"/>
</dbReference>
<dbReference type="GO" id="GO:0005737">
    <property type="term" value="C:cytoplasm"/>
    <property type="evidence" value="ECO:0007669"/>
    <property type="project" value="UniProtKB-SubCell"/>
</dbReference>
<evidence type="ECO:0000256" key="8">
    <source>
        <dbReference type="PROSITE-ProRule" id="PRU00169"/>
    </source>
</evidence>
<dbReference type="PANTHER" id="PTHR42872:SF3">
    <property type="entry name" value="PROTEIN-GLUTAMATE METHYLESTERASE_PROTEIN-GLUTAMINE GLUTAMINASE 1"/>
    <property type="match status" value="1"/>
</dbReference>
<dbReference type="EMBL" id="JACHXI010000001">
    <property type="protein sequence ID" value="MBB3101817.1"/>
    <property type="molecule type" value="Genomic_DNA"/>
</dbReference>
<dbReference type="GO" id="GO:0000156">
    <property type="term" value="F:phosphorelay response regulator activity"/>
    <property type="evidence" value="ECO:0007669"/>
    <property type="project" value="InterPro"/>
</dbReference>
<dbReference type="FunFam" id="3.40.50.180:FF:000001">
    <property type="entry name" value="Protein-glutamate methylesterase/protein-glutamine glutaminase"/>
    <property type="match status" value="1"/>
</dbReference>
<evidence type="ECO:0000256" key="3">
    <source>
        <dbReference type="ARBA" id="ARBA00022553"/>
    </source>
</evidence>
<feature type="active site" evidence="6 7">
    <location>
        <position position="218"/>
    </location>
</feature>
<dbReference type="PROSITE" id="PS50122">
    <property type="entry name" value="CHEB"/>
    <property type="match status" value="1"/>
</dbReference>
<dbReference type="AlphaFoldDB" id="A0A839SWQ2"/>
<feature type="modified residue" description="4-aspartylphosphate" evidence="6 8">
    <location>
        <position position="55"/>
    </location>
</feature>
<dbReference type="NCBIfam" id="NF001965">
    <property type="entry name" value="PRK00742.1"/>
    <property type="match status" value="1"/>
</dbReference>
<gene>
    <name evidence="6" type="primary">cheB</name>
    <name evidence="11" type="ORF">FHR87_000177</name>
</gene>
<organism evidence="11 12">
    <name type="scientific">Azomonas macrocytogenes</name>
    <name type="common">Azotobacter macrocytogenes</name>
    <dbReference type="NCBI Taxonomy" id="69962"/>
    <lineage>
        <taxon>Bacteria</taxon>
        <taxon>Pseudomonadati</taxon>
        <taxon>Pseudomonadota</taxon>
        <taxon>Gammaproteobacteria</taxon>
        <taxon>Pseudomonadales</taxon>
        <taxon>Pseudomonadaceae</taxon>
        <taxon>Azomonas</taxon>
    </lineage>
</organism>
<evidence type="ECO:0000259" key="9">
    <source>
        <dbReference type="PROSITE" id="PS50110"/>
    </source>
</evidence>
<evidence type="ECO:0000256" key="2">
    <source>
        <dbReference type="ARBA" id="ARBA00022500"/>
    </source>
</evidence>
<feature type="active site" evidence="6 7">
    <location>
        <position position="191"/>
    </location>
</feature>
<comment type="PTM">
    <text evidence="6">Phosphorylated by CheA. Phosphorylation of the N-terminal regulatory domain activates the methylesterase activity.</text>
</comment>
<keyword evidence="12" id="KW-1185">Reference proteome</keyword>
<feature type="domain" description="CheB-type methylesterase" evidence="10">
    <location>
        <begin position="179"/>
        <end position="367"/>
    </location>
</feature>
<dbReference type="Pfam" id="PF00072">
    <property type="entry name" value="Response_reg"/>
    <property type="match status" value="1"/>
</dbReference>
<feature type="active site" evidence="6 7">
    <location>
        <position position="311"/>
    </location>
</feature>
<comment type="similarity">
    <text evidence="6">Belongs to the CheB family.</text>
</comment>
<accession>A0A839SWQ2</accession>
<dbReference type="InterPro" id="IPR035909">
    <property type="entry name" value="CheB_C"/>
</dbReference>
<dbReference type="InterPro" id="IPR011006">
    <property type="entry name" value="CheY-like_superfamily"/>
</dbReference>
<sequence>MSVKVLVVDDSGFFRRRLTEIFSSDAGLEVVGTASNGREAIEQALLLKPDVITMDYEMPLMDGISAVRQIMQRCPTPVLMFSSLTCEGARVTLDALDAGAVDYLPKSFEDISRNPEKVKQLLCEKVKDIARSNRRLSAFSGTAALSSGFAATARTGAPLAPARRTDSALAASSLCAAPRRRAYRLVTIGTSTGGPVALQQVLTRLPENFPAPLILVQHMPATFTKAFAERLDKLCRIEVREAADGDHLRPGLALLAPGGKQLMLDGRGVVRILPGDERLNYKPSVDITFGSAAKVFQDKVLAIVLTGMGADGREGARLLKACGSQVWAQDEASCVIYGMPMAIVKANLHDAIYSLDDIGQRLADACQ</sequence>
<evidence type="ECO:0000256" key="7">
    <source>
        <dbReference type="PROSITE-ProRule" id="PRU00050"/>
    </source>
</evidence>